<feature type="transmembrane region" description="Helical" evidence="1">
    <location>
        <begin position="6"/>
        <end position="22"/>
    </location>
</feature>
<organism evidence="2 3">
    <name type="scientific">Rathayibacter festucae DSM 15932</name>
    <dbReference type="NCBI Taxonomy" id="1328866"/>
    <lineage>
        <taxon>Bacteria</taxon>
        <taxon>Bacillati</taxon>
        <taxon>Actinomycetota</taxon>
        <taxon>Actinomycetes</taxon>
        <taxon>Micrococcales</taxon>
        <taxon>Microbacteriaceae</taxon>
        <taxon>Rathayibacter</taxon>
    </lineage>
</organism>
<proteinExistence type="predicted"/>
<dbReference type="EMBL" id="CP028137">
    <property type="protein sequence ID" value="AZZ51497.1"/>
    <property type="molecule type" value="Genomic_DNA"/>
</dbReference>
<accession>A0A3T0SYF9</accession>
<dbReference type="Proteomes" id="UP000285317">
    <property type="component" value="Chromosome"/>
</dbReference>
<evidence type="ECO:0000256" key="1">
    <source>
        <dbReference type="SAM" id="Phobius"/>
    </source>
</evidence>
<dbReference type="RefSeq" id="WP_123445769.1">
    <property type="nucleotide sequence ID" value="NZ_CP028137.1"/>
</dbReference>
<evidence type="ECO:0000313" key="3">
    <source>
        <dbReference type="Proteomes" id="UP000285317"/>
    </source>
</evidence>
<evidence type="ECO:0000313" key="2">
    <source>
        <dbReference type="EMBL" id="AZZ51497.1"/>
    </source>
</evidence>
<protein>
    <recommendedName>
        <fullName evidence="4">DUF3592 domain-containing protein</fullName>
    </recommendedName>
</protein>
<keyword evidence="1" id="KW-0472">Membrane</keyword>
<evidence type="ECO:0008006" key="4">
    <source>
        <dbReference type="Google" id="ProtNLM"/>
    </source>
</evidence>
<dbReference type="KEGG" id="rfs:C1I64_05185"/>
<gene>
    <name evidence="2" type="ORF">C1I64_05185</name>
</gene>
<dbReference type="AlphaFoldDB" id="A0A3T0SYF9"/>
<sequence>MSWSVVLVLAAVLVVLLQVLLWRRRFRIRRELLSYGTRVSGRVVAQDPARGDASAARDLGRLLVAYRLVDGEERHLVKTPQRRGDAWMAGEPVAVIYDPRRPNDAERLIVGFGRTKKTWFSARPQR</sequence>
<keyword evidence="1" id="KW-0812">Transmembrane</keyword>
<reference evidence="2 3" key="1">
    <citation type="submission" date="2018-03" db="EMBL/GenBank/DDBJ databases">
        <title>Bacteriophage NCPPB3778 and a type I-E CRISPR drive the evolution of the US Biological Select Agent, Rathayibacter toxicus.</title>
        <authorList>
            <person name="Davis E.W.II."/>
            <person name="Tabima J.F."/>
            <person name="Weisberg A.J."/>
            <person name="Dantas Lopes L."/>
            <person name="Wiseman M.S."/>
            <person name="Wiseman M.S."/>
            <person name="Pupko T."/>
            <person name="Belcher M.S."/>
            <person name="Sechler A.J."/>
            <person name="Tancos M.A."/>
            <person name="Schroeder B.K."/>
            <person name="Murray T.D."/>
            <person name="Luster D.G."/>
            <person name="Schneider W.L."/>
            <person name="Rogers E."/>
            <person name="Andreote F.D."/>
            <person name="Grunwald N.J."/>
            <person name="Putnam M.L."/>
            <person name="Chang J.H."/>
        </authorList>
    </citation>
    <scope>NUCLEOTIDE SEQUENCE [LARGE SCALE GENOMIC DNA]</scope>
    <source>
        <strain evidence="2 3">DSM 15932</strain>
    </source>
</reference>
<keyword evidence="1" id="KW-1133">Transmembrane helix</keyword>
<name>A0A3T0SYF9_9MICO</name>